<dbReference type="InterPro" id="IPR029069">
    <property type="entry name" value="HotDog_dom_sf"/>
</dbReference>
<sequence>MLETETETPDEAAVADRSARHIHFQHIRFADLDPLNHVNNVQMLTYLEDARISFLHWNSQVDGESQLGPLVVGRHEVDYLLPLVLRPEPVRVETWVTGIRNASFQLAHEIRDEEAVYMRAASTLVGFDMEGQRSRRLGAAERRYLSGYLVEPS</sequence>
<keyword evidence="2" id="KW-1185">Reference proteome</keyword>
<reference evidence="1 2" key="1">
    <citation type="submission" date="2019-06" db="EMBL/GenBank/DDBJ databases">
        <title>Sequencing the genomes of 1000 actinobacteria strains.</title>
        <authorList>
            <person name="Klenk H.-P."/>
        </authorList>
    </citation>
    <scope>NUCLEOTIDE SEQUENCE [LARGE SCALE GENOMIC DNA]</scope>
    <source>
        <strain evidence="1 2">DSM 45015</strain>
    </source>
</reference>
<protein>
    <submittedName>
        <fullName evidence="1">Acyl-CoA thioester hydrolase</fullName>
    </submittedName>
</protein>
<evidence type="ECO:0000313" key="2">
    <source>
        <dbReference type="Proteomes" id="UP000317422"/>
    </source>
</evidence>
<dbReference type="SUPFAM" id="SSF54637">
    <property type="entry name" value="Thioesterase/thiol ester dehydrase-isomerase"/>
    <property type="match status" value="1"/>
</dbReference>
<dbReference type="GO" id="GO:0047617">
    <property type="term" value="F:fatty acyl-CoA hydrolase activity"/>
    <property type="evidence" value="ECO:0007669"/>
    <property type="project" value="TreeGrafter"/>
</dbReference>
<keyword evidence="1" id="KW-0378">Hydrolase</keyword>
<dbReference type="AlphaFoldDB" id="A0A543NKP7"/>
<dbReference type="EMBL" id="VFQC01000001">
    <property type="protein sequence ID" value="TQN32391.1"/>
    <property type="molecule type" value="Genomic_DNA"/>
</dbReference>
<accession>A0A543NKP7</accession>
<proteinExistence type="predicted"/>
<dbReference type="PANTHER" id="PTHR31793:SF24">
    <property type="entry name" value="LONG-CHAIN ACYL-COA THIOESTERASE FADM"/>
    <property type="match status" value="1"/>
</dbReference>
<gene>
    <name evidence="1" type="ORF">FHX37_2348</name>
</gene>
<dbReference type="Proteomes" id="UP000317422">
    <property type="component" value="Unassembled WGS sequence"/>
</dbReference>
<dbReference type="RefSeq" id="WP_394344494.1">
    <property type="nucleotide sequence ID" value="NZ_VFQC01000001.1"/>
</dbReference>
<dbReference type="InterPro" id="IPR050563">
    <property type="entry name" value="4-hydroxybenzoyl-CoA_TE"/>
</dbReference>
<organism evidence="1 2">
    <name type="scientific">Haloactinospora alba</name>
    <dbReference type="NCBI Taxonomy" id="405555"/>
    <lineage>
        <taxon>Bacteria</taxon>
        <taxon>Bacillati</taxon>
        <taxon>Actinomycetota</taxon>
        <taxon>Actinomycetes</taxon>
        <taxon>Streptosporangiales</taxon>
        <taxon>Nocardiopsidaceae</taxon>
        <taxon>Haloactinospora</taxon>
    </lineage>
</organism>
<name>A0A543NKP7_9ACTN</name>
<evidence type="ECO:0000313" key="1">
    <source>
        <dbReference type="EMBL" id="TQN32391.1"/>
    </source>
</evidence>
<dbReference type="CDD" id="cd00586">
    <property type="entry name" value="4HBT"/>
    <property type="match status" value="1"/>
</dbReference>
<dbReference type="Pfam" id="PF13279">
    <property type="entry name" value="4HBT_2"/>
    <property type="match status" value="1"/>
</dbReference>
<dbReference type="PANTHER" id="PTHR31793">
    <property type="entry name" value="4-HYDROXYBENZOYL-COA THIOESTERASE FAMILY MEMBER"/>
    <property type="match status" value="1"/>
</dbReference>
<comment type="caution">
    <text evidence="1">The sequence shown here is derived from an EMBL/GenBank/DDBJ whole genome shotgun (WGS) entry which is preliminary data.</text>
</comment>
<dbReference type="Gene3D" id="3.10.129.10">
    <property type="entry name" value="Hotdog Thioesterase"/>
    <property type="match status" value="1"/>
</dbReference>